<evidence type="ECO:0000313" key="8">
    <source>
        <dbReference type="Proteomes" id="UP000886653"/>
    </source>
</evidence>
<evidence type="ECO:0000313" key="7">
    <source>
        <dbReference type="EMBL" id="KAG0141491.1"/>
    </source>
</evidence>
<evidence type="ECO:0000256" key="1">
    <source>
        <dbReference type="ARBA" id="ARBA00004604"/>
    </source>
</evidence>
<evidence type="ECO:0000256" key="6">
    <source>
        <dbReference type="SAM" id="MobiDB-lite"/>
    </source>
</evidence>
<dbReference type="GO" id="GO:0019843">
    <property type="term" value="F:rRNA binding"/>
    <property type="evidence" value="ECO:0007669"/>
    <property type="project" value="TreeGrafter"/>
</dbReference>
<proteinExistence type="inferred from homology"/>
<keyword evidence="3 5" id="KW-0175">Coiled coil</keyword>
<comment type="subcellular location">
    <subcellularLocation>
        <location evidence="1">Nucleus</location>
        <location evidence="1">Nucleolus</location>
    </subcellularLocation>
</comment>
<comment type="similarity">
    <text evidence="2">Belongs to the RRP17 family.</text>
</comment>
<evidence type="ECO:0000256" key="5">
    <source>
        <dbReference type="SAM" id="Coils"/>
    </source>
</evidence>
<evidence type="ECO:0000256" key="4">
    <source>
        <dbReference type="ARBA" id="ARBA00023242"/>
    </source>
</evidence>
<dbReference type="Pfam" id="PF09805">
    <property type="entry name" value="Nop25"/>
    <property type="match status" value="1"/>
</dbReference>
<dbReference type="InterPro" id="IPR019186">
    <property type="entry name" value="Nucleolar_protein_12"/>
</dbReference>
<dbReference type="EMBL" id="MU167384">
    <property type="protein sequence ID" value="KAG0141491.1"/>
    <property type="molecule type" value="Genomic_DNA"/>
</dbReference>
<feature type="coiled-coil region" evidence="5">
    <location>
        <begin position="62"/>
        <end position="89"/>
    </location>
</feature>
<feature type="compositionally biased region" description="Basic residues" evidence="6">
    <location>
        <begin position="12"/>
        <end position="22"/>
    </location>
</feature>
<gene>
    <name evidence="7" type="ORF">CROQUDRAFT_110442</name>
</gene>
<dbReference type="GO" id="GO:0005730">
    <property type="term" value="C:nucleolus"/>
    <property type="evidence" value="ECO:0007669"/>
    <property type="project" value="UniProtKB-SubCell"/>
</dbReference>
<keyword evidence="4" id="KW-0539">Nucleus</keyword>
<feature type="region of interest" description="Disordered" evidence="6">
    <location>
        <begin position="1"/>
        <end position="34"/>
    </location>
</feature>
<evidence type="ECO:0000256" key="2">
    <source>
        <dbReference type="ARBA" id="ARBA00007175"/>
    </source>
</evidence>
<keyword evidence="8" id="KW-1185">Reference proteome</keyword>
<feature type="compositionally biased region" description="Basic and acidic residues" evidence="6">
    <location>
        <begin position="1"/>
        <end position="11"/>
    </location>
</feature>
<dbReference type="PANTHER" id="PTHR14577">
    <property type="entry name" value="NUCLEOLAR PROTEIN 12"/>
    <property type="match status" value="1"/>
</dbReference>
<dbReference type="OrthoDB" id="2504376at2759"/>
<feature type="compositionally biased region" description="Low complexity" evidence="6">
    <location>
        <begin position="25"/>
        <end position="34"/>
    </location>
</feature>
<protein>
    <submittedName>
        <fullName evidence="7">Uncharacterized protein</fullName>
    </submittedName>
</protein>
<accession>A0A9P6N7T3</accession>
<dbReference type="PANTHER" id="PTHR14577:SF0">
    <property type="entry name" value="NUCLEOLAR PROTEIN 12"/>
    <property type="match status" value="1"/>
</dbReference>
<dbReference type="AlphaFoldDB" id="A0A9P6N7T3"/>
<sequence>MPHTNSRERNRSRATKGTKKFGPKSSSASILTKSSRSAAVYDDAARHEYLTGFSTRKKAAKLAAQQRTLKRAREEKLEIRRQLKAARLAKVKENVEEQAEWYGGMFSPYQSQRTQ</sequence>
<comment type="caution">
    <text evidence="7">The sequence shown here is derived from an EMBL/GenBank/DDBJ whole genome shotgun (WGS) entry which is preliminary data.</text>
</comment>
<evidence type="ECO:0000256" key="3">
    <source>
        <dbReference type="ARBA" id="ARBA00023054"/>
    </source>
</evidence>
<name>A0A9P6N7T3_9BASI</name>
<dbReference type="Proteomes" id="UP000886653">
    <property type="component" value="Unassembled WGS sequence"/>
</dbReference>
<organism evidence="7 8">
    <name type="scientific">Cronartium quercuum f. sp. fusiforme G11</name>
    <dbReference type="NCBI Taxonomy" id="708437"/>
    <lineage>
        <taxon>Eukaryota</taxon>
        <taxon>Fungi</taxon>
        <taxon>Dikarya</taxon>
        <taxon>Basidiomycota</taxon>
        <taxon>Pucciniomycotina</taxon>
        <taxon>Pucciniomycetes</taxon>
        <taxon>Pucciniales</taxon>
        <taxon>Coleosporiaceae</taxon>
        <taxon>Cronartium</taxon>
    </lineage>
</organism>
<reference evidence="7" key="1">
    <citation type="submission" date="2013-11" db="EMBL/GenBank/DDBJ databases">
        <title>Genome sequence of the fusiform rust pathogen reveals effectors for host alternation and coevolution with pine.</title>
        <authorList>
            <consortium name="DOE Joint Genome Institute"/>
            <person name="Smith K."/>
            <person name="Pendleton A."/>
            <person name="Kubisiak T."/>
            <person name="Anderson C."/>
            <person name="Salamov A."/>
            <person name="Aerts A."/>
            <person name="Riley R."/>
            <person name="Clum A."/>
            <person name="Lindquist E."/>
            <person name="Ence D."/>
            <person name="Campbell M."/>
            <person name="Kronenberg Z."/>
            <person name="Feau N."/>
            <person name="Dhillon B."/>
            <person name="Hamelin R."/>
            <person name="Burleigh J."/>
            <person name="Smith J."/>
            <person name="Yandell M."/>
            <person name="Nelson C."/>
            <person name="Grigoriev I."/>
            <person name="Davis J."/>
        </authorList>
    </citation>
    <scope>NUCLEOTIDE SEQUENCE</scope>
    <source>
        <strain evidence="7">G11</strain>
    </source>
</reference>